<dbReference type="PROSITE" id="PS01124">
    <property type="entry name" value="HTH_ARAC_FAMILY_2"/>
    <property type="match status" value="1"/>
</dbReference>
<keyword evidence="6" id="KW-1185">Reference proteome</keyword>
<dbReference type="Gene3D" id="1.10.10.60">
    <property type="entry name" value="Homeodomain-like"/>
    <property type="match status" value="1"/>
</dbReference>
<keyword evidence="2 5" id="KW-0238">DNA-binding</keyword>
<feature type="domain" description="HTH araC/xylS-type" evidence="4">
    <location>
        <begin position="222"/>
        <end position="321"/>
    </location>
</feature>
<dbReference type="InterPro" id="IPR009057">
    <property type="entry name" value="Homeodomain-like_sf"/>
</dbReference>
<evidence type="ECO:0000259" key="4">
    <source>
        <dbReference type="PROSITE" id="PS01124"/>
    </source>
</evidence>
<dbReference type="GO" id="GO:0043565">
    <property type="term" value="F:sequence-specific DNA binding"/>
    <property type="evidence" value="ECO:0007669"/>
    <property type="project" value="InterPro"/>
</dbReference>
<keyword evidence="1" id="KW-0805">Transcription regulation</keyword>
<dbReference type="InterPro" id="IPR050204">
    <property type="entry name" value="AraC_XylS_family_regulators"/>
</dbReference>
<proteinExistence type="predicted"/>
<keyword evidence="3" id="KW-0804">Transcription</keyword>
<comment type="caution">
    <text evidence="5">The sequence shown here is derived from an EMBL/GenBank/DDBJ whole genome shotgun (WGS) entry which is preliminary data.</text>
</comment>
<organism evidence="5 6">
    <name type="scientific">Kaistia hirudinis</name>
    <dbReference type="NCBI Taxonomy" id="1293440"/>
    <lineage>
        <taxon>Bacteria</taxon>
        <taxon>Pseudomonadati</taxon>
        <taxon>Pseudomonadota</taxon>
        <taxon>Alphaproteobacteria</taxon>
        <taxon>Hyphomicrobiales</taxon>
        <taxon>Kaistiaceae</taxon>
        <taxon>Kaistia</taxon>
    </lineage>
</organism>
<dbReference type="PANTHER" id="PTHR46796:SF6">
    <property type="entry name" value="ARAC SUBFAMILY"/>
    <property type="match status" value="1"/>
</dbReference>
<dbReference type="InterPro" id="IPR018060">
    <property type="entry name" value="HTH_AraC"/>
</dbReference>
<accession>A0A840ANW6</accession>
<dbReference type="InterPro" id="IPR018062">
    <property type="entry name" value="HTH_AraC-typ_CS"/>
</dbReference>
<dbReference type="AlphaFoldDB" id="A0A840ANW6"/>
<dbReference type="RefSeq" id="WP_183397797.1">
    <property type="nucleotide sequence ID" value="NZ_JACIDS010000002.1"/>
</dbReference>
<evidence type="ECO:0000256" key="2">
    <source>
        <dbReference type="ARBA" id="ARBA00023125"/>
    </source>
</evidence>
<dbReference type="SMART" id="SM00342">
    <property type="entry name" value="HTH_ARAC"/>
    <property type="match status" value="1"/>
</dbReference>
<dbReference type="EMBL" id="JACIDS010000002">
    <property type="protein sequence ID" value="MBB3930106.1"/>
    <property type="molecule type" value="Genomic_DNA"/>
</dbReference>
<gene>
    <name evidence="5" type="ORF">GGR25_001145</name>
</gene>
<reference evidence="5 6" key="1">
    <citation type="submission" date="2020-08" db="EMBL/GenBank/DDBJ databases">
        <title>Genomic Encyclopedia of Type Strains, Phase IV (KMG-IV): sequencing the most valuable type-strain genomes for metagenomic binning, comparative biology and taxonomic classification.</title>
        <authorList>
            <person name="Goeker M."/>
        </authorList>
    </citation>
    <scope>NUCLEOTIDE SEQUENCE [LARGE SCALE GENOMIC DNA]</scope>
    <source>
        <strain evidence="5 6">DSM 25966</strain>
    </source>
</reference>
<dbReference type="SUPFAM" id="SSF46689">
    <property type="entry name" value="Homeodomain-like"/>
    <property type="match status" value="1"/>
</dbReference>
<dbReference type="PROSITE" id="PS00041">
    <property type="entry name" value="HTH_ARAC_FAMILY_1"/>
    <property type="match status" value="1"/>
</dbReference>
<dbReference type="Pfam" id="PF14525">
    <property type="entry name" value="AraC_binding_2"/>
    <property type="match status" value="1"/>
</dbReference>
<name>A0A840ANW6_9HYPH</name>
<dbReference type="Proteomes" id="UP000553963">
    <property type="component" value="Unassembled WGS sequence"/>
</dbReference>
<dbReference type="InterPro" id="IPR020449">
    <property type="entry name" value="Tscrpt_reg_AraC-type_HTH"/>
</dbReference>
<evidence type="ECO:0000256" key="1">
    <source>
        <dbReference type="ARBA" id="ARBA00023015"/>
    </source>
</evidence>
<evidence type="ECO:0000313" key="5">
    <source>
        <dbReference type="EMBL" id="MBB3930106.1"/>
    </source>
</evidence>
<dbReference type="InterPro" id="IPR035418">
    <property type="entry name" value="AraC-bd_2"/>
</dbReference>
<dbReference type="PANTHER" id="PTHR46796">
    <property type="entry name" value="HTH-TYPE TRANSCRIPTIONAL ACTIVATOR RHAS-RELATED"/>
    <property type="match status" value="1"/>
</dbReference>
<dbReference type="PRINTS" id="PR00032">
    <property type="entry name" value="HTHARAC"/>
</dbReference>
<protein>
    <submittedName>
        <fullName evidence="5">AraC-like DNA-binding protein</fullName>
    </submittedName>
</protein>
<sequence>MSAQAVFSTEHFPDHLDDRARFSLWQEIYAAEIGAIDFHRADDRPFTARIEAASVDSIVLAHMWGTITQSTRTARHLRRDNLDGYLLLVNHADVRLAGRMGGRSYEIEPGGAVLVSGAEPATVIGGNADHNWSNILIPFALLNETIRDGEDRMAIPIAGANEALGLLKRYSRLIETGPALVAPDVAAHAAASIVDLIALATGAKGDAAELAGLRGLRAARLEAILAKIREGFANPTISAQGVAQQLGVSVRYVHDLLQESGTSFSERVLEARLRRVSAMLADRRYAGMRIGEIALACGFSDISYFNRCFRRRFGCSPGQAR</sequence>
<evidence type="ECO:0000313" key="6">
    <source>
        <dbReference type="Proteomes" id="UP000553963"/>
    </source>
</evidence>
<dbReference type="Pfam" id="PF12833">
    <property type="entry name" value="HTH_18"/>
    <property type="match status" value="1"/>
</dbReference>
<evidence type="ECO:0000256" key="3">
    <source>
        <dbReference type="ARBA" id="ARBA00023163"/>
    </source>
</evidence>
<dbReference type="GO" id="GO:0003700">
    <property type="term" value="F:DNA-binding transcription factor activity"/>
    <property type="evidence" value="ECO:0007669"/>
    <property type="project" value="InterPro"/>
</dbReference>